<evidence type="ECO:0000256" key="14">
    <source>
        <dbReference type="SAM" id="Phobius"/>
    </source>
</evidence>
<evidence type="ECO:0000256" key="11">
    <source>
        <dbReference type="ARBA" id="ARBA00023136"/>
    </source>
</evidence>
<evidence type="ECO:0000256" key="5">
    <source>
        <dbReference type="ARBA" id="ARBA00022787"/>
    </source>
</evidence>
<sequence>MALTCKQTEEDYKFNCKNVLDDIEHTSKLVEEIEKIGSDIYYPATATTSTFNVLRTENAQTLSTLLPTCLNHLNNLKSRVSDPLSKVLITGDLNSGKSTLVNALLNKEILPVDQQPCTSIFCQVYSSSKDDQDSNDQIHAVIDTENYDKTNTETYHKIEARHLYKTLVDEEIPYKMLNVYTSRNNKLLNKESLLNNDLVDVALIDSPGLNTDSVKTTSVFARQEEIDVVVFVVSAENHFTLSGKEFLLNAAQEKKHIFIVVNRFDNIRDKERCKRLILQQIELVSPATFAHADELIHFVSAAQHTDSVDFAKLEQSLRFFVLQNRSLSKLVPAKNYMYNVLRDVYFLATVNEDKSKENLEKVVSDLESSFLPDLNNLIETSESVQASLQQLTKDTLKTIESNTSNSLKGITTDEALDQCIESIAYPGIHLTWQYAQNISDALASHVESNLDLIEQQANQNALECMNGMNKLVVHKLGKWNDNIITDGHANNAQSKHKRIHVNVQARDFLMERRIVNDKKVALVGLGTAGATVMLFKVISIKDMALNFLHRYLNPLLENPTANLPPRRIMINCMAAIGIFSVGWTAYSFVSAIPQALRTNLKHKFQLTVENEKLQENATQHITHGVQNLLESKNTEITSRIQQLIEEKNEEKGQLEANVSSAKSVLDQYNSFVFKSNSLLIKVKASLHEN</sequence>
<keyword evidence="7 14" id="KW-1133">Transmembrane helix</keyword>
<evidence type="ECO:0000256" key="10">
    <source>
        <dbReference type="ARBA" id="ARBA00023134"/>
    </source>
</evidence>
<keyword evidence="3 14" id="KW-0812">Transmembrane</keyword>
<evidence type="ECO:0000256" key="1">
    <source>
        <dbReference type="ARBA" id="ARBA00004225"/>
    </source>
</evidence>
<feature type="transmembrane region" description="Helical" evidence="14">
    <location>
        <begin position="568"/>
        <end position="589"/>
    </location>
</feature>
<dbReference type="PANTHER" id="PTHR10465:SF0">
    <property type="entry name" value="SARCALUMENIN"/>
    <property type="match status" value="1"/>
</dbReference>
<keyword evidence="17" id="KW-1185">Reference proteome</keyword>
<keyword evidence="8 13" id="KW-0175">Coiled coil</keyword>
<gene>
    <name evidence="16" type="ORF">INT46_010129</name>
</gene>
<reference evidence="16" key="1">
    <citation type="submission" date="2020-12" db="EMBL/GenBank/DDBJ databases">
        <title>Metabolic potential, ecology and presence of endohyphal bacteria is reflected in genomic diversity of Mucoromycotina.</title>
        <authorList>
            <person name="Muszewska A."/>
            <person name="Okrasinska A."/>
            <person name="Steczkiewicz K."/>
            <person name="Drgas O."/>
            <person name="Orlowska M."/>
            <person name="Perlinska-Lenart U."/>
            <person name="Aleksandrzak-Piekarczyk T."/>
            <person name="Szatraj K."/>
            <person name="Zielenkiewicz U."/>
            <person name="Pilsyk S."/>
            <person name="Malc E."/>
            <person name="Mieczkowski P."/>
            <person name="Kruszewska J.S."/>
            <person name="Biernat P."/>
            <person name="Pawlowska J."/>
        </authorList>
    </citation>
    <scope>NUCLEOTIDE SEQUENCE</scope>
    <source>
        <strain evidence="16">CBS 226.32</strain>
    </source>
</reference>
<dbReference type="PANTHER" id="PTHR10465">
    <property type="entry name" value="TRANSMEMBRANE GTPASE FZO1"/>
    <property type="match status" value="1"/>
</dbReference>
<protein>
    <recommendedName>
        <fullName evidence="15">Dynamin-type G domain-containing protein</fullName>
    </recommendedName>
</protein>
<feature type="domain" description="Dynamin-type G" evidence="15">
    <location>
        <begin position="81"/>
        <end position="351"/>
    </location>
</feature>
<comment type="caution">
    <text evidence="16">The sequence shown here is derived from an EMBL/GenBank/DDBJ whole genome shotgun (WGS) entry which is preliminary data.</text>
</comment>
<keyword evidence="5" id="KW-1000">Mitochondrion outer membrane</keyword>
<comment type="catalytic activity">
    <reaction evidence="12">
        <text>GTP + H2O = GDP + phosphate + H(+)</text>
        <dbReference type="Rhea" id="RHEA:19669"/>
        <dbReference type="ChEBI" id="CHEBI:15377"/>
        <dbReference type="ChEBI" id="CHEBI:15378"/>
        <dbReference type="ChEBI" id="CHEBI:37565"/>
        <dbReference type="ChEBI" id="CHEBI:43474"/>
        <dbReference type="ChEBI" id="CHEBI:58189"/>
    </reaction>
</comment>
<evidence type="ECO:0000256" key="9">
    <source>
        <dbReference type="ARBA" id="ARBA00023128"/>
    </source>
</evidence>
<evidence type="ECO:0000259" key="15">
    <source>
        <dbReference type="PROSITE" id="PS51718"/>
    </source>
</evidence>
<dbReference type="GO" id="GO:0051646">
    <property type="term" value="P:mitochondrion localization"/>
    <property type="evidence" value="ECO:0007669"/>
    <property type="project" value="TreeGrafter"/>
</dbReference>
<dbReference type="InterPro" id="IPR027417">
    <property type="entry name" value="P-loop_NTPase"/>
</dbReference>
<feature type="coiled-coil region" evidence="13">
    <location>
        <begin position="626"/>
        <end position="664"/>
    </location>
</feature>
<dbReference type="GO" id="GO:0008053">
    <property type="term" value="P:mitochondrial fusion"/>
    <property type="evidence" value="ECO:0007669"/>
    <property type="project" value="TreeGrafter"/>
</dbReference>
<keyword evidence="11 14" id="KW-0472">Membrane</keyword>
<dbReference type="Pfam" id="PF00350">
    <property type="entry name" value="Dynamin_N"/>
    <property type="match status" value="1"/>
</dbReference>
<dbReference type="GO" id="GO:0005741">
    <property type="term" value="C:mitochondrial outer membrane"/>
    <property type="evidence" value="ECO:0007669"/>
    <property type="project" value="UniProtKB-SubCell"/>
</dbReference>
<dbReference type="GO" id="GO:0003924">
    <property type="term" value="F:GTPase activity"/>
    <property type="evidence" value="ECO:0007669"/>
    <property type="project" value="InterPro"/>
</dbReference>
<name>A0A8H7RCY1_9FUNG</name>
<dbReference type="InterPro" id="IPR027094">
    <property type="entry name" value="Mitofusin_fam"/>
</dbReference>
<evidence type="ECO:0000313" key="17">
    <source>
        <dbReference type="Proteomes" id="UP000650833"/>
    </source>
</evidence>
<organism evidence="16 17">
    <name type="scientific">Mucor plumbeus</name>
    <dbReference type="NCBI Taxonomy" id="97098"/>
    <lineage>
        <taxon>Eukaryota</taxon>
        <taxon>Fungi</taxon>
        <taxon>Fungi incertae sedis</taxon>
        <taxon>Mucoromycota</taxon>
        <taxon>Mucoromycotina</taxon>
        <taxon>Mucoromycetes</taxon>
        <taxon>Mucorales</taxon>
        <taxon>Mucorineae</taxon>
        <taxon>Mucoraceae</taxon>
        <taxon>Mucor</taxon>
    </lineage>
</organism>
<dbReference type="SUPFAM" id="SSF52540">
    <property type="entry name" value="P-loop containing nucleoside triphosphate hydrolases"/>
    <property type="match status" value="1"/>
</dbReference>
<keyword evidence="4" id="KW-0547">Nucleotide-binding</keyword>
<dbReference type="AlphaFoldDB" id="A0A8H7RCY1"/>
<keyword evidence="10" id="KW-0342">GTP-binding</keyword>
<dbReference type="InterPro" id="IPR045063">
    <property type="entry name" value="Dynamin_N"/>
</dbReference>
<dbReference type="CDD" id="cd00882">
    <property type="entry name" value="Ras_like_GTPase"/>
    <property type="match status" value="1"/>
</dbReference>
<evidence type="ECO:0000256" key="8">
    <source>
        <dbReference type="ARBA" id="ARBA00023054"/>
    </source>
</evidence>
<evidence type="ECO:0000256" key="13">
    <source>
        <dbReference type="SAM" id="Coils"/>
    </source>
</evidence>
<evidence type="ECO:0000313" key="16">
    <source>
        <dbReference type="EMBL" id="KAG2208035.1"/>
    </source>
</evidence>
<dbReference type="Proteomes" id="UP000650833">
    <property type="component" value="Unassembled WGS sequence"/>
</dbReference>
<evidence type="ECO:0000256" key="4">
    <source>
        <dbReference type="ARBA" id="ARBA00022741"/>
    </source>
</evidence>
<dbReference type="FunFam" id="3.40.50.300:FF:000638">
    <property type="entry name" value="Transmembrane GTPase Fzo1, putative"/>
    <property type="match status" value="1"/>
</dbReference>
<comment type="subcellular location">
    <subcellularLocation>
        <location evidence="1">Mitochondrion membrane</location>
        <topology evidence="1">Multi-pass membrane protein</topology>
    </subcellularLocation>
    <subcellularLocation>
        <location evidence="2">Mitochondrion outer membrane</location>
    </subcellularLocation>
</comment>
<accession>A0A8H7RCY1</accession>
<evidence type="ECO:0000256" key="6">
    <source>
        <dbReference type="ARBA" id="ARBA00022801"/>
    </source>
</evidence>
<dbReference type="EMBL" id="JAEPRC010000117">
    <property type="protein sequence ID" value="KAG2208035.1"/>
    <property type="molecule type" value="Genomic_DNA"/>
</dbReference>
<evidence type="ECO:0000256" key="7">
    <source>
        <dbReference type="ARBA" id="ARBA00022989"/>
    </source>
</evidence>
<proteinExistence type="predicted"/>
<dbReference type="GO" id="GO:0005525">
    <property type="term" value="F:GTP binding"/>
    <property type="evidence" value="ECO:0007669"/>
    <property type="project" value="UniProtKB-KW"/>
</dbReference>
<dbReference type="PROSITE" id="PS51718">
    <property type="entry name" value="G_DYNAMIN_2"/>
    <property type="match status" value="1"/>
</dbReference>
<dbReference type="OrthoDB" id="9984778at2759"/>
<evidence type="ECO:0000256" key="3">
    <source>
        <dbReference type="ARBA" id="ARBA00022692"/>
    </source>
</evidence>
<evidence type="ECO:0000256" key="2">
    <source>
        <dbReference type="ARBA" id="ARBA00004294"/>
    </source>
</evidence>
<keyword evidence="9" id="KW-0496">Mitochondrion</keyword>
<feature type="transmembrane region" description="Helical" evidence="14">
    <location>
        <begin position="520"/>
        <end position="540"/>
    </location>
</feature>
<dbReference type="Gene3D" id="3.40.50.300">
    <property type="entry name" value="P-loop containing nucleotide triphosphate hydrolases"/>
    <property type="match status" value="1"/>
</dbReference>
<keyword evidence="6" id="KW-0378">Hydrolase</keyword>
<evidence type="ECO:0000256" key="12">
    <source>
        <dbReference type="ARBA" id="ARBA00048548"/>
    </source>
</evidence>
<dbReference type="InterPro" id="IPR030381">
    <property type="entry name" value="G_DYNAMIN_dom"/>
</dbReference>